<keyword evidence="1" id="KW-1133">Transmembrane helix</keyword>
<dbReference type="Gene3D" id="1.20.1260.10">
    <property type="match status" value="1"/>
</dbReference>
<keyword evidence="1" id="KW-0472">Membrane</keyword>
<dbReference type="PANTHER" id="PTHR36933:SF1">
    <property type="entry name" value="SLL0788 PROTEIN"/>
    <property type="match status" value="1"/>
</dbReference>
<sequence length="225" mass="24249">MSTDIDAAGDNAVETAPPARRRLPVLGLVVVLLAAAALVLFFTRQATPGDTSPEAGFARDMGVHHAQAVEMSFILRDKTSDQALRSLAYDIITTQSTQRGIFMGWLQQWGLDQSSSRPAMAWMSGHGHGGAAATAPTPGTMPGMATEEEMNRLRQATGRDAEILFLQLMIRHHQGGVEMAEGLLRLSDRDEVRALAQHIVDGQNAEIRTMKELLATRGAQALPAP</sequence>
<comment type="caution">
    <text evidence="3">The sequence shown here is derived from an EMBL/GenBank/DDBJ whole genome shotgun (WGS) entry which is preliminary data.</text>
</comment>
<reference evidence="3 4" key="1">
    <citation type="submission" date="2019-10" db="EMBL/GenBank/DDBJ databases">
        <title>Nonomuraea sp. nov., isolated from Phyllanthus amarus.</title>
        <authorList>
            <person name="Klykleung N."/>
            <person name="Tanasupawat S."/>
        </authorList>
    </citation>
    <scope>NUCLEOTIDE SEQUENCE [LARGE SCALE GENOMIC DNA]</scope>
    <source>
        <strain evidence="3 4">CR1-09</strain>
    </source>
</reference>
<feature type="transmembrane region" description="Helical" evidence="1">
    <location>
        <begin position="23"/>
        <end position="42"/>
    </location>
</feature>
<keyword evidence="1" id="KW-0812">Transmembrane</keyword>
<dbReference type="PANTHER" id="PTHR36933">
    <property type="entry name" value="SLL0788 PROTEIN"/>
    <property type="match status" value="1"/>
</dbReference>
<dbReference type="AlphaFoldDB" id="A0A5N6BNE7"/>
<protein>
    <submittedName>
        <fullName evidence="3">DUF305 domain-containing protein</fullName>
    </submittedName>
</protein>
<accession>A0A5N6BNE7</accession>
<gene>
    <name evidence="3" type="ORF">FH610_028515</name>
</gene>
<evidence type="ECO:0000256" key="1">
    <source>
        <dbReference type="SAM" id="Phobius"/>
    </source>
</evidence>
<dbReference type="InterPro" id="IPR005183">
    <property type="entry name" value="DUF305_CopM-like"/>
</dbReference>
<dbReference type="InterPro" id="IPR012347">
    <property type="entry name" value="Ferritin-like"/>
</dbReference>
<proteinExistence type="predicted"/>
<evidence type="ECO:0000259" key="2">
    <source>
        <dbReference type="Pfam" id="PF03713"/>
    </source>
</evidence>
<dbReference type="Proteomes" id="UP000313066">
    <property type="component" value="Unassembled WGS sequence"/>
</dbReference>
<dbReference type="EMBL" id="VDMA02000017">
    <property type="protein sequence ID" value="KAB8181369.1"/>
    <property type="molecule type" value="Genomic_DNA"/>
</dbReference>
<dbReference type="Pfam" id="PF03713">
    <property type="entry name" value="DUF305"/>
    <property type="match status" value="1"/>
</dbReference>
<name>A0A5N6BNE7_9ACTN</name>
<feature type="domain" description="DUF305" evidence="2">
    <location>
        <begin position="54"/>
        <end position="214"/>
    </location>
</feature>
<evidence type="ECO:0000313" key="4">
    <source>
        <dbReference type="Proteomes" id="UP000313066"/>
    </source>
</evidence>
<evidence type="ECO:0000313" key="3">
    <source>
        <dbReference type="EMBL" id="KAB8181369.1"/>
    </source>
</evidence>
<keyword evidence="4" id="KW-1185">Reference proteome</keyword>
<dbReference type="RefSeq" id="WP_139578116.1">
    <property type="nucleotide sequence ID" value="NZ_VDMA02000017.1"/>
</dbReference>
<organism evidence="3 4">
    <name type="scientific">Microbispora catharanthi</name>
    <dbReference type="NCBI Taxonomy" id="1712871"/>
    <lineage>
        <taxon>Bacteria</taxon>
        <taxon>Bacillati</taxon>
        <taxon>Actinomycetota</taxon>
        <taxon>Actinomycetes</taxon>
        <taxon>Streptosporangiales</taxon>
        <taxon>Streptosporangiaceae</taxon>
        <taxon>Microbispora</taxon>
    </lineage>
</organism>